<comment type="cofactor">
    <cofactor evidence="1 4">
        <name>pyridoxal 5'-phosphate</name>
        <dbReference type="ChEBI" id="CHEBI:597326"/>
    </cofactor>
</comment>
<dbReference type="Gene3D" id="3.40.640.10">
    <property type="entry name" value="Type I PLP-dependent aspartate aminotransferase-like (Major domain)"/>
    <property type="match status" value="1"/>
</dbReference>
<evidence type="ECO:0000313" key="6">
    <source>
        <dbReference type="Proteomes" id="UP000790833"/>
    </source>
</evidence>
<protein>
    <recommendedName>
        <fullName evidence="7">Cystathionine gamma-synthase</fullName>
    </recommendedName>
</protein>
<dbReference type="InterPro" id="IPR015422">
    <property type="entry name" value="PyrdxlP-dep_Trfase_small"/>
</dbReference>
<organism evidence="5 6">
    <name type="scientific">Scheffersomyces spartinae</name>
    <dbReference type="NCBI Taxonomy" id="45513"/>
    <lineage>
        <taxon>Eukaryota</taxon>
        <taxon>Fungi</taxon>
        <taxon>Dikarya</taxon>
        <taxon>Ascomycota</taxon>
        <taxon>Saccharomycotina</taxon>
        <taxon>Pichiomycetes</taxon>
        <taxon>Debaryomycetaceae</taxon>
        <taxon>Scheffersomyces</taxon>
    </lineage>
</organism>
<dbReference type="EMBL" id="JAHMUF010000008">
    <property type="protein sequence ID" value="KAG7194136.1"/>
    <property type="molecule type" value="Genomic_DNA"/>
</dbReference>
<dbReference type="InterPro" id="IPR054542">
    <property type="entry name" value="Cys_met_metab_PP"/>
</dbReference>
<dbReference type="InterPro" id="IPR000277">
    <property type="entry name" value="Cys/Met-Metab_PyrdxlP-dep_enz"/>
</dbReference>
<dbReference type="Proteomes" id="UP000790833">
    <property type="component" value="Unassembled WGS sequence"/>
</dbReference>
<reference evidence="5" key="1">
    <citation type="submission" date="2021-03" db="EMBL/GenBank/DDBJ databases">
        <authorList>
            <person name="Palmer J.M."/>
        </authorList>
    </citation>
    <scope>NUCLEOTIDE SEQUENCE</scope>
    <source>
        <strain evidence="5">ARV_011</strain>
    </source>
</reference>
<keyword evidence="6" id="KW-1185">Reference proteome</keyword>
<evidence type="ECO:0000256" key="2">
    <source>
        <dbReference type="ARBA" id="ARBA00022898"/>
    </source>
</evidence>
<proteinExistence type="inferred from homology"/>
<gene>
    <name evidence="5" type="ORF">KQ657_004844</name>
</gene>
<dbReference type="FunFam" id="3.40.640.10:FF:000072">
    <property type="entry name" value="Putative cystathionine beta-lyase"/>
    <property type="match status" value="1"/>
</dbReference>
<evidence type="ECO:0000256" key="4">
    <source>
        <dbReference type="RuleBase" id="RU362118"/>
    </source>
</evidence>
<comment type="caution">
    <text evidence="5">The sequence shown here is derived from an EMBL/GenBank/DDBJ whole genome shotgun (WGS) entry which is preliminary data.</text>
</comment>
<evidence type="ECO:0008006" key="7">
    <source>
        <dbReference type="Google" id="ProtNLM"/>
    </source>
</evidence>
<dbReference type="GO" id="GO:0016846">
    <property type="term" value="F:carbon-sulfur lyase activity"/>
    <property type="evidence" value="ECO:0007669"/>
    <property type="project" value="TreeGrafter"/>
</dbReference>
<dbReference type="GO" id="GO:0019346">
    <property type="term" value="P:transsulfuration"/>
    <property type="evidence" value="ECO:0007669"/>
    <property type="project" value="InterPro"/>
</dbReference>
<evidence type="ECO:0000256" key="3">
    <source>
        <dbReference type="PIRSR" id="PIRSR001434-2"/>
    </source>
</evidence>
<dbReference type="InterPro" id="IPR015424">
    <property type="entry name" value="PyrdxlP-dep_Trfase"/>
</dbReference>
<comment type="similarity">
    <text evidence="4">Belongs to the trans-sulfuration enzymes family.</text>
</comment>
<dbReference type="GO" id="GO:0030170">
    <property type="term" value="F:pyridoxal phosphate binding"/>
    <property type="evidence" value="ECO:0007669"/>
    <property type="project" value="InterPro"/>
</dbReference>
<name>A0A9P7VAQ5_9ASCO</name>
<dbReference type="Gene3D" id="3.90.1150.10">
    <property type="entry name" value="Aspartate Aminotransferase, domain 1"/>
    <property type="match status" value="1"/>
</dbReference>
<dbReference type="InterPro" id="IPR015421">
    <property type="entry name" value="PyrdxlP-dep_Trfase_major"/>
</dbReference>
<evidence type="ECO:0000256" key="1">
    <source>
        <dbReference type="ARBA" id="ARBA00001933"/>
    </source>
</evidence>
<dbReference type="SUPFAM" id="SSF53383">
    <property type="entry name" value="PLP-dependent transferases"/>
    <property type="match status" value="1"/>
</dbReference>
<accession>A0A9P7VAQ5</accession>
<dbReference type="GO" id="GO:0005737">
    <property type="term" value="C:cytoplasm"/>
    <property type="evidence" value="ECO:0007669"/>
    <property type="project" value="TreeGrafter"/>
</dbReference>
<dbReference type="RefSeq" id="XP_043049683.1">
    <property type="nucleotide sequence ID" value="XM_043195510.1"/>
</dbReference>
<evidence type="ECO:0000313" key="5">
    <source>
        <dbReference type="EMBL" id="KAG7194136.1"/>
    </source>
</evidence>
<dbReference type="GeneID" id="66118218"/>
<dbReference type="PROSITE" id="PS00868">
    <property type="entry name" value="CYS_MET_METAB_PP"/>
    <property type="match status" value="1"/>
</dbReference>
<keyword evidence="2 3" id="KW-0663">Pyridoxal phosphate</keyword>
<dbReference type="PANTHER" id="PTHR11808:SF35">
    <property type="entry name" value="CYSTATHIONINE GAMMA-SYNTHASE (AFU_ORTHOLOGUE AFUA_7G01590)"/>
    <property type="match status" value="1"/>
</dbReference>
<dbReference type="PIRSF" id="PIRSF001434">
    <property type="entry name" value="CGS"/>
    <property type="match status" value="1"/>
</dbReference>
<sequence>MTGISTNLIHGGDKYARVHDVAPPINILTTFSYPLDSSKLVKASDAGDFNVDEIVYSRLSHPNGLMAEAAISTLTGGNVVLYASGLAAFLALITHVNPKRLAIGKAYHGVHGISKIWERNHGLEILDLYDSASIDKLQPGDLVHLETPLNPTGEHYDIQYYTDLAHSKGAVILIDSTFSPPPLQDPFVFGVDFVMHSATKYFGGHSDLLAGMLITKDTNVYQKLVEDRVYLGSNIANLESSLLLRSLKTFELRVLKQSENASKIVAFLDSNRDKFKVLIKIYHGSLQKEPFVTKQAINGYHSPVFSIDLKDEETAKLFPSKLKYFHHATSLGGVESLIEWRALSDEHAAPTLLRVSVGVENVDDLIADIEQALLAAEVETINGKLNLVGV</sequence>
<dbReference type="PANTHER" id="PTHR11808">
    <property type="entry name" value="TRANS-SULFURATION ENZYME FAMILY MEMBER"/>
    <property type="match status" value="1"/>
</dbReference>
<dbReference type="Pfam" id="PF01053">
    <property type="entry name" value="Cys_Met_Meta_PP"/>
    <property type="match status" value="1"/>
</dbReference>
<dbReference type="AlphaFoldDB" id="A0A9P7VAQ5"/>
<feature type="modified residue" description="N6-(pyridoxal phosphate)lysine" evidence="3">
    <location>
        <position position="200"/>
    </location>
</feature>
<dbReference type="OrthoDB" id="3512640at2759"/>